<comment type="caution">
    <text evidence="3">The sequence shown here is derived from an EMBL/GenBank/DDBJ whole genome shotgun (WGS) entry which is preliminary data.</text>
</comment>
<evidence type="ECO:0000256" key="1">
    <source>
        <dbReference type="SAM" id="MobiDB-lite"/>
    </source>
</evidence>
<feature type="domain" description="Cupin type-2" evidence="2">
    <location>
        <begin position="71"/>
        <end position="130"/>
    </location>
</feature>
<dbReference type="AlphaFoldDB" id="A0ABD6DVI2"/>
<evidence type="ECO:0000313" key="4">
    <source>
        <dbReference type="Proteomes" id="UP001597092"/>
    </source>
</evidence>
<dbReference type="InterPro" id="IPR013096">
    <property type="entry name" value="Cupin_2"/>
</dbReference>
<dbReference type="Gene3D" id="2.60.120.10">
    <property type="entry name" value="Jelly Rolls"/>
    <property type="match status" value="1"/>
</dbReference>
<dbReference type="EMBL" id="JBHUDP010000003">
    <property type="protein sequence ID" value="MFD1686298.1"/>
    <property type="molecule type" value="Genomic_DNA"/>
</dbReference>
<organism evidence="3 4">
    <name type="scientific">Halobellus litoreus</name>
    <dbReference type="NCBI Taxonomy" id="755310"/>
    <lineage>
        <taxon>Archaea</taxon>
        <taxon>Methanobacteriati</taxon>
        <taxon>Methanobacteriota</taxon>
        <taxon>Stenosarchaea group</taxon>
        <taxon>Halobacteria</taxon>
        <taxon>Halobacteriales</taxon>
        <taxon>Haloferacaceae</taxon>
        <taxon>Halobellus</taxon>
    </lineage>
</organism>
<name>A0ABD6DVI2_9EURY</name>
<evidence type="ECO:0000313" key="3">
    <source>
        <dbReference type="EMBL" id="MFD1686298.1"/>
    </source>
</evidence>
<evidence type="ECO:0000259" key="2">
    <source>
        <dbReference type="Pfam" id="PF07883"/>
    </source>
</evidence>
<dbReference type="InterPro" id="IPR011051">
    <property type="entry name" value="RmlC_Cupin_sf"/>
</dbReference>
<keyword evidence="4" id="KW-1185">Reference proteome</keyword>
<dbReference type="Pfam" id="PF07883">
    <property type="entry name" value="Cupin_2"/>
    <property type="match status" value="1"/>
</dbReference>
<accession>A0ABD6DVI2</accession>
<feature type="region of interest" description="Disordered" evidence="1">
    <location>
        <begin position="1"/>
        <end position="25"/>
    </location>
</feature>
<proteinExistence type="predicted"/>
<dbReference type="RefSeq" id="WP_256308928.1">
    <property type="nucleotide sequence ID" value="NZ_JANHAW010000003.1"/>
</dbReference>
<reference evidence="3 4" key="1">
    <citation type="journal article" date="2019" name="Int. J. Syst. Evol. Microbiol.">
        <title>The Global Catalogue of Microorganisms (GCM) 10K type strain sequencing project: providing services to taxonomists for standard genome sequencing and annotation.</title>
        <authorList>
            <consortium name="The Broad Institute Genomics Platform"/>
            <consortium name="The Broad Institute Genome Sequencing Center for Infectious Disease"/>
            <person name="Wu L."/>
            <person name="Ma J."/>
        </authorList>
    </citation>
    <scope>NUCLEOTIDE SEQUENCE [LARGE SCALE GENOMIC DNA]</scope>
    <source>
        <strain evidence="3 4">CGMCC 1.10387</strain>
    </source>
</reference>
<dbReference type="Proteomes" id="UP001597092">
    <property type="component" value="Unassembled WGS sequence"/>
</dbReference>
<protein>
    <submittedName>
        <fullName evidence="3">Cupin domain-containing protein</fullName>
    </submittedName>
</protein>
<sequence>MVPEITGRPLDDAGNPTDGPQLEVDPDGRAIQLFSASPHALASSPGMGMWSTILQYPESSGNGTPAMLVWLGPDATELPPHVHTSNREVFRSVEGTVTVVVDGEPNHLEPGERLTVEPGDPHYFRNDTDGFVAFHVEVPWTKTIDTQYMSAGLDHEGHFGTEGEFGEPDLVQGLLLAEYVEDETRIAIAPLPVQKVLWASIGRLARLAGRSAMDERYLRDRFWEARVEQPDV</sequence>
<dbReference type="InterPro" id="IPR014710">
    <property type="entry name" value="RmlC-like_jellyroll"/>
</dbReference>
<dbReference type="SUPFAM" id="SSF51182">
    <property type="entry name" value="RmlC-like cupins"/>
    <property type="match status" value="1"/>
</dbReference>
<gene>
    <name evidence="3" type="ORF">ACFSAS_11805</name>
</gene>